<dbReference type="InterPro" id="IPR006626">
    <property type="entry name" value="PbH1"/>
</dbReference>
<evidence type="ECO:0000313" key="2">
    <source>
        <dbReference type="EMBL" id="MFB6392983.1"/>
    </source>
</evidence>
<gene>
    <name evidence="2" type="ORF">AAFH96_07650</name>
</gene>
<dbReference type="SMART" id="SM00458">
    <property type="entry name" value="RICIN"/>
    <property type="match status" value="1"/>
</dbReference>
<dbReference type="Gene3D" id="2.80.10.50">
    <property type="match status" value="3"/>
</dbReference>
<dbReference type="RefSeq" id="WP_375733629.1">
    <property type="nucleotide sequence ID" value="NZ_JBCGDC010000015.1"/>
</dbReference>
<sequence length="541" mass="56699">MPAIHTHGRPRRGLAIGLATVMVATGALVAGQVAEAPPASAATVDTGAWYVITSRHSGKAIDVYNFATNDGAPIVQWSRNDGNQQQWQFVDAGNGYYKIRSRHSGKFLELPNATDGTQLIQNADNGTTRQHFRLADSDGGHVRFVNRHTSKALDVWEWSTADGGIISQYQDLGGWNQQWQLVRVGSGSGGGCGDGSFNAEATLNGNTWTARNGGSTVYTGSDMLAAMQAAVNSLTPGRTSKQRVVVRGSGSISANSRLSLPSYTVLAVCGTVNVTGSGTGDQAPVYSRGTTDVEVQNLTVTGVPRYGIFARNVNNLTLGQIDMRVSSGLGVRIDNHGGDRAIKVRNIRIDNVYAQGTGSHAVETYGVDGLTVGTVTARNTGESGLLLNDTVNATIGTVDADGAGAGTGYAAFRMANRNGRIGSSYPTNIRVGNVIARGGGRGIFCVSESGGAVIDRVTISNTGNNSILLENCYNVNIAAQSGTVTGGGEIRIAARSEFPPSSNITIQNLTVTNTNITQNPCNGSNNVVRNVTRVNSSLNWC</sequence>
<dbReference type="SUPFAM" id="SSF50370">
    <property type="entry name" value="Ricin B-like lectins"/>
    <property type="match status" value="1"/>
</dbReference>
<accession>A0ABV5CLW1</accession>
<comment type="caution">
    <text evidence="2">The sequence shown here is derived from an EMBL/GenBank/DDBJ whole genome shotgun (WGS) entry which is preliminary data.</text>
</comment>
<evidence type="ECO:0000259" key="1">
    <source>
        <dbReference type="SMART" id="SM00458"/>
    </source>
</evidence>
<dbReference type="EMBL" id="JBCGDC010000015">
    <property type="protein sequence ID" value="MFB6392983.1"/>
    <property type="molecule type" value="Genomic_DNA"/>
</dbReference>
<proteinExistence type="predicted"/>
<dbReference type="SUPFAM" id="SSF51126">
    <property type="entry name" value="Pectin lyase-like"/>
    <property type="match status" value="1"/>
</dbReference>
<protein>
    <submittedName>
        <fullName evidence="2">RICIN domain-containing protein</fullName>
    </submittedName>
</protein>
<evidence type="ECO:0000313" key="3">
    <source>
        <dbReference type="Proteomes" id="UP001582793"/>
    </source>
</evidence>
<dbReference type="Gene3D" id="2.160.20.10">
    <property type="entry name" value="Single-stranded right-handed beta-helix, Pectin lyase-like"/>
    <property type="match status" value="1"/>
</dbReference>
<dbReference type="InterPro" id="IPR035992">
    <property type="entry name" value="Ricin_B-like_lectins"/>
</dbReference>
<dbReference type="InterPro" id="IPR011050">
    <property type="entry name" value="Pectin_lyase_fold/virulence"/>
</dbReference>
<feature type="domain" description="Ricin B lectin" evidence="1">
    <location>
        <begin position="48"/>
        <end position="182"/>
    </location>
</feature>
<dbReference type="Proteomes" id="UP001582793">
    <property type="component" value="Unassembled WGS sequence"/>
</dbReference>
<reference evidence="2 3" key="1">
    <citation type="submission" date="2024-04" db="EMBL/GenBank/DDBJ databases">
        <title>Polymorphospora sp. isolated from Baiyangdian Lake in Xiong'an New Area.</title>
        <authorList>
            <person name="Zhang X."/>
            <person name="Liu J."/>
        </authorList>
    </citation>
    <scope>NUCLEOTIDE SEQUENCE [LARGE SCALE GENOMIC DNA]</scope>
    <source>
        <strain evidence="2 3">2-325</strain>
    </source>
</reference>
<dbReference type="InterPro" id="IPR012334">
    <property type="entry name" value="Pectin_lyas_fold"/>
</dbReference>
<dbReference type="SMART" id="SM00710">
    <property type="entry name" value="PbH1"/>
    <property type="match status" value="5"/>
</dbReference>
<dbReference type="InterPro" id="IPR000772">
    <property type="entry name" value="Ricin_B_lectin"/>
</dbReference>
<keyword evidence="3" id="KW-1185">Reference proteome</keyword>
<organism evidence="2 3">
    <name type="scientific">Polymorphospora lycopeni</name>
    <dbReference type="NCBI Taxonomy" id="3140240"/>
    <lineage>
        <taxon>Bacteria</taxon>
        <taxon>Bacillati</taxon>
        <taxon>Actinomycetota</taxon>
        <taxon>Actinomycetes</taxon>
        <taxon>Micromonosporales</taxon>
        <taxon>Micromonosporaceae</taxon>
        <taxon>Polymorphospora</taxon>
    </lineage>
</organism>
<dbReference type="Pfam" id="PF14200">
    <property type="entry name" value="RicinB_lectin_2"/>
    <property type="match status" value="1"/>
</dbReference>
<name>A0ABV5CLW1_9ACTN</name>
<dbReference type="PROSITE" id="PS50231">
    <property type="entry name" value="RICIN_B_LECTIN"/>
    <property type="match status" value="1"/>
</dbReference>